<feature type="transmembrane region" description="Helical" evidence="1">
    <location>
        <begin position="228"/>
        <end position="247"/>
    </location>
</feature>
<dbReference type="InterPro" id="IPR043747">
    <property type="entry name" value="DUF5692"/>
</dbReference>
<feature type="transmembrane region" description="Helical" evidence="1">
    <location>
        <begin position="350"/>
        <end position="368"/>
    </location>
</feature>
<dbReference type="Proteomes" id="UP000500961">
    <property type="component" value="Chromosome"/>
</dbReference>
<dbReference type="EMBL" id="CP041345">
    <property type="protein sequence ID" value="QKG80775.1"/>
    <property type="molecule type" value="Genomic_DNA"/>
</dbReference>
<dbReference type="KEGG" id="ttz:FHG85_11035"/>
<keyword evidence="1" id="KW-0472">Membrane</keyword>
<dbReference type="RefSeq" id="WP_173075863.1">
    <property type="nucleotide sequence ID" value="NZ_CP041345.1"/>
</dbReference>
<sequence length="376" mass="43374">MKGKINFLLLLLGLLVAPFYSSSQEQQLAGYWQMIVDGKPGEGSLFYRFDFKNDSIVAVTKQAGNNNFTETKKWMLVNNNIVITGNPDDKITEVESGTFVLGDNEIHYANNGYTGVLKPHSVAFSWMHLILALLGLMILNEVFRRNRYALWTFFVLLPLVLTFTVWINQGVTYWFKWVKLYSVVFAVIWFGLIRFTSIHKYNWVKLIAALFLAVNIAEAVTQDFSMGFLPNIMNGVAGVLNIITLFYGWKKIGPDDSKERDMVWPDMTTFWIIAYDIWNIVYVYLNFPGSTSIQFIVLTSATLPALFIKKGTWLQARAFTLATWFMYYFTFPRFTEQTELLVPRNQELMITVAAISLIANVIYLFIFINKVRKKEQ</sequence>
<feature type="transmembrane region" description="Helical" evidence="1">
    <location>
        <begin position="173"/>
        <end position="192"/>
    </location>
</feature>
<evidence type="ECO:0000256" key="1">
    <source>
        <dbReference type="SAM" id="Phobius"/>
    </source>
</evidence>
<dbReference type="Pfam" id="PF18948">
    <property type="entry name" value="DUF5692"/>
    <property type="match status" value="1"/>
</dbReference>
<evidence type="ECO:0008006" key="5">
    <source>
        <dbReference type="Google" id="ProtNLM"/>
    </source>
</evidence>
<name>A0A7D3XM05_9BACT</name>
<feature type="transmembrane region" description="Helical" evidence="1">
    <location>
        <begin position="148"/>
        <end position="167"/>
    </location>
</feature>
<organism evidence="3 4">
    <name type="scientific">Tenuifilum thalassicum</name>
    <dbReference type="NCBI Taxonomy" id="2590900"/>
    <lineage>
        <taxon>Bacteria</taxon>
        <taxon>Pseudomonadati</taxon>
        <taxon>Bacteroidota</taxon>
        <taxon>Bacteroidia</taxon>
        <taxon>Bacteroidales</taxon>
        <taxon>Tenuifilaceae</taxon>
        <taxon>Tenuifilum</taxon>
    </lineage>
</organism>
<feature type="transmembrane region" description="Helical" evidence="1">
    <location>
        <begin position="291"/>
        <end position="307"/>
    </location>
</feature>
<feature type="signal peptide" evidence="2">
    <location>
        <begin position="1"/>
        <end position="23"/>
    </location>
</feature>
<reference evidence="3 4" key="1">
    <citation type="submission" date="2019-07" db="EMBL/GenBank/DDBJ databases">
        <title>Thalassofilum flectens gen. nov., sp. nov., a novel moderate thermophilic anaerobe from a shallow sea hot spring in Kunashir Island (Russia), representing a new family in the order Bacteroidales, and proposal of Thalassofilacea fam. nov.</title>
        <authorList>
            <person name="Kochetkova T.V."/>
            <person name="Podosokorskaya O.A."/>
            <person name="Novikov A."/>
            <person name="Elcheninov A.G."/>
            <person name="Toshchakov S.V."/>
            <person name="Kublanov I.V."/>
        </authorList>
    </citation>
    <scope>NUCLEOTIDE SEQUENCE [LARGE SCALE GENOMIC DNA]</scope>
    <source>
        <strain evidence="3 4">38-H</strain>
    </source>
</reference>
<keyword evidence="4" id="KW-1185">Reference proteome</keyword>
<evidence type="ECO:0000256" key="2">
    <source>
        <dbReference type="SAM" id="SignalP"/>
    </source>
</evidence>
<feature type="transmembrane region" description="Helical" evidence="1">
    <location>
        <begin position="268"/>
        <end position="285"/>
    </location>
</feature>
<feature type="transmembrane region" description="Helical" evidence="1">
    <location>
        <begin position="314"/>
        <end position="330"/>
    </location>
</feature>
<evidence type="ECO:0000313" key="4">
    <source>
        <dbReference type="Proteomes" id="UP000500961"/>
    </source>
</evidence>
<keyword evidence="1" id="KW-1133">Transmembrane helix</keyword>
<keyword evidence="2" id="KW-0732">Signal</keyword>
<dbReference type="AlphaFoldDB" id="A0A7D3XM05"/>
<gene>
    <name evidence="3" type="ORF">FHG85_11035</name>
</gene>
<feature type="transmembrane region" description="Helical" evidence="1">
    <location>
        <begin position="204"/>
        <end position="222"/>
    </location>
</feature>
<protein>
    <recommendedName>
        <fullName evidence="5">DUF2157 domain-containing protein</fullName>
    </recommendedName>
</protein>
<proteinExistence type="predicted"/>
<accession>A0A7D3XM05</accession>
<keyword evidence="1" id="KW-0812">Transmembrane</keyword>
<feature type="transmembrane region" description="Helical" evidence="1">
    <location>
        <begin position="121"/>
        <end position="139"/>
    </location>
</feature>
<feature type="chain" id="PRO_5029905363" description="DUF2157 domain-containing protein" evidence="2">
    <location>
        <begin position="24"/>
        <end position="376"/>
    </location>
</feature>
<evidence type="ECO:0000313" key="3">
    <source>
        <dbReference type="EMBL" id="QKG80775.1"/>
    </source>
</evidence>